<dbReference type="Gene3D" id="3.90.70.10">
    <property type="entry name" value="Cysteine proteinases"/>
    <property type="match status" value="1"/>
</dbReference>
<reference evidence="2 3" key="1">
    <citation type="submission" date="2016-03" db="EMBL/GenBank/DDBJ databases">
        <title>Draft genome sequence of Paenibacillus antarcticus CECT 5836.</title>
        <authorList>
            <person name="Shin S.-K."/>
            <person name="Yi H."/>
        </authorList>
    </citation>
    <scope>NUCLEOTIDE SEQUENCE [LARGE SCALE GENOMIC DNA]</scope>
    <source>
        <strain evidence="2 3">CECT 5836</strain>
    </source>
</reference>
<dbReference type="EMBL" id="LVJI01000001">
    <property type="protein sequence ID" value="OAB48450.1"/>
    <property type="molecule type" value="Genomic_DNA"/>
</dbReference>
<accession>A0A162QGW6</accession>
<dbReference type="RefSeq" id="WP_068646079.1">
    <property type="nucleotide sequence ID" value="NZ_CP043611.1"/>
</dbReference>
<dbReference type="Pfam" id="PF13529">
    <property type="entry name" value="Peptidase_C39_2"/>
    <property type="match status" value="1"/>
</dbReference>
<name>A0A162QGW6_9BACL</name>
<protein>
    <recommendedName>
        <fullName evidence="1">Peptidase C39-like domain-containing protein</fullName>
    </recommendedName>
</protein>
<dbReference type="OrthoDB" id="3186156at2"/>
<evidence type="ECO:0000313" key="2">
    <source>
        <dbReference type="EMBL" id="OAB48450.1"/>
    </source>
</evidence>
<evidence type="ECO:0000259" key="1">
    <source>
        <dbReference type="Pfam" id="PF13529"/>
    </source>
</evidence>
<dbReference type="Proteomes" id="UP000077355">
    <property type="component" value="Unassembled WGS sequence"/>
</dbReference>
<feature type="domain" description="Peptidase C39-like" evidence="1">
    <location>
        <begin position="6"/>
        <end position="140"/>
    </location>
</feature>
<gene>
    <name evidence="2" type="ORF">PBAT_02120</name>
</gene>
<proteinExistence type="predicted"/>
<keyword evidence="3" id="KW-1185">Reference proteome</keyword>
<evidence type="ECO:0000313" key="3">
    <source>
        <dbReference type="Proteomes" id="UP000077355"/>
    </source>
</evidence>
<dbReference type="AlphaFoldDB" id="A0A162QGW6"/>
<sequence length="238" mass="25640">MSKLVYYSQEDARWKNVLYSIRNDKTQTIGTSACGPTSAAMAISTLSGNTVLPTTAATYAIAKGFRTPDNGTSWGYFGSIAKQYGLICKQTGSLAEVKEALGAGKLVIASMGKGHFTGGGHYVLLVGINTEKGIAWIDVYDPNHDNTKYGSDGLINQGIRNDGKVTAKETVFKNEAKQYWIFSKLVKEEPEMKKADADGIIAYLKLAHGFAKTVAEKKEIGRLADTVREASGQAKQNG</sequence>
<organism evidence="2 3">
    <name type="scientific">Paenibacillus antarcticus</name>
    <dbReference type="NCBI Taxonomy" id="253703"/>
    <lineage>
        <taxon>Bacteria</taxon>
        <taxon>Bacillati</taxon>
        <taxon>Bacillota</taxon>
        <taxon>Bacilli</taxon>
        <taxon>Bacillales</taxon>
        <taxon>Paenibacillaceae</taxon>
        <taxon>Paenibacillus</taxon>
    </lineage>
</organism>
<comment type="caution">
    <text evidence="2">The sequence shown here is derived from an EMBL/GenBank/DDBJ whole genome shotgun (WGS) entry which is preliminary data.</text>
</comment>
<dbReference type="InterPro" id="IPR039564">
    <property type="entry name" value="Peptidase_C39-like"/>
</dbReference>